<dbReference type="Proteomes" id="UP000590442">
    <property type="component" value="Unassembled WGS sequence"/>
</dbReference>
<comment type="similarity">
    <text evidence="1">Belongs to the PhzF family.</text>
</comment>
<gene>
    <name evidence="4" type="ORF">GGR42_000429</name>
</gene>
<dbReference type="InterPro" id="IPR003719">
    <property type="entry name" value="Phenazine_PhzF-like"/>
</dbReference>
<dbReference type="SUPFAM" id="SSF54506">
    <property type="entry name" value="Diaminopimelate epimerase-like"/>
    <property type="match status" value="1"/>
</dbReference>
<dbReference type="GO" id="GO:0016853">
    <property type="term" value="F:isomerase activity"/>
    <property type="evidence" value="ECO:0007669"/>
    <property type="project" value="UniProtKB-KW"/>
</dbReference>
<evidence type="ECO:0000313" key="5">
    <source>
        <dbReference type="Proteomes" id="UP000590442"/>
    </source>
</evidence>
<dbReference type="EMBL" id="JAATJJ010000001">
    <property type="protein sequence ID" value="NJB69967.1"/>
    <property type="molecule type" value="Genomic_DNA"/>
</dbReference>
<dbReference type="PIRSF" id="PIRSF016184">
    <property type="entry name" value="PhzC_PhzF"/>
    <property type="match status" value="1"/>
</dbReference>
<dbReference type="PANTHER" id="PTHR13774">
    <property type="entry name" value="PHENAZINE BIOSYNTHESIS PROTEIN"/>
    <property type="match status" value="1"/>
</dbReference>
<evidence type="ECO:0000256" key="1">
    <source>
        <dbReference type="ARBA" id="ARBA00008270"/>
    </source>
</evidence>
<reference evidence="4 5" key="1">
    <citation type="submission" date="2020-03" db="EMBL/GenBank/DDBJ databases">
        <title>Genomic Encyclopedia of Type Strains, Phase IV (KMG-IV): sequencing the most valuable type-strain genomes for metagenomic binning, comparative biology and taxonomic classification.</title>
        <authorList>
            <person name="Goeker M."/>
        </authorList>
    </citation>
    <scope>NUCLEOTIDE SEQUENCE [LARGE SCALE GENOMIC DNA]</scope>
    <source>
        <strain evidence="4 5">DSM 29762</strain>
    </source>
</reference>
<dbReference type="GO" id="GO:0005737">
    <property type="term" value="C:cytoplasm"/>
    <property type="evidence" value="ECO:0007669"/>
    <property type="project" value="TreeGrafter"/>
</dbReference>
<evidence type="ECO:0000256" key="3">
    <source>
        <dbReference type="PIRSR" id="PIRSR016184-1"/>
    </source>
</evidence>
<dbReference type="Gene3D" id="3.10.310.10">
    <property type="entry name" value="Diaminopimelate Epimerase, Chain A, domain 1"/>
    <property type="match status" value="2"/>
</dbReference>
<dbReference type="PANTHER" id="PTHR13774:SF17">
    <property type="entry name" value="PHENAZINE BIOSYNTHESIS-LIKE DOMAIN-CONTAINING PROTEIN"/>
    <property type="match status" value="1"/>
</dbReference>
<sequence length="266" mass="29744">MKTYIIDSFTDKPFKGNPAGVALVENDITEEKMQHIAHELGLSETAFVKHKKDNVYSIRFFSPLEEIPLCGHATLASAKVIFDEQDLDEIHFLTKSGVDLVTKKEDDFIAMEFPTYGTTPANAPQELLEALGIDEIVNAEYNKENNILLVEIADPQLLVDLTPDFVALKKSTNSISGVLVTSHSNNPEYDFQSRYFWPWVGTNEDPVTGATHTFLAPYWGKRKNLTKMKSFQASKRTGFMELQLLENGNLIIKGKAVSILEGSLTI</sequence>
<organism evidence="4 5">
    <name type="scientific">Saonia flava</name>
    <dbReference type="NCBI Taxonomy" id="523696"/>
    <lineage>
        <taxon>Bacteria</taxon>
        <taxon>Pseudomonadati</taxon>
        <taxon>Bacteroidota</taxon>
        <taxon>Flavobacteriia</taxon>
        <taxon>Flavobacteriales</taxon>
        <taxon>Flavobacteriaceae</taxon>
        <taxon>Saonia</taxon>
    </lineage>
</organism>
<dbReference type="RefSeq" id="WP_167960374.1">
    <property type="nucleotide sequence ID" value="NZ_JAATJJ010000001.1"/>
</dbReference>
<accession>A0A846QRZ5</accession>
<evidence type="ECO:0000256" key="2">
    <source>
        <dbReference type="ARBA" id="ARBA00023235"/>
    </source>
</evidence>
<name>A0A846QRZ5_9FLAO</name>
<evidence type="ECO:0000313" key="4">
    <source>
        <dbReference type="EMBL" id="NJB69967.1"/>
    </source>
</evidence>
<feature type="active site" evidence="3">
    <location>
        <position position="44"/>
    </location>
</feature>
<comment type="caution">
    <text evidence="4">The sequence shown here is derived from an EMBL/GenBank/DDBJ whole genome shotgun (WGS) entry which is preliminary data.</text>
</comment>
<dbReference type="AlphaFoldDB" id="A0A846QRZ5"/>
<keyword evidence="2" id="KW-0413">Isomerase</keyword>
<dbReference type="Pfam" id="PF02567">
    <property type="entry name" value="PhzC-PhzF"/>
    <property type="match status" value="1"/>
</dbReference>
<proteinExistence type="inferred from homology"/>
<dbReference type="NCBIfam" id="TIGR00654">
    <property type="entry name" value="PhzF_family"/>
    <property type="match status" value="1"/>
</dbReference>
<keyword evidence="5" id="KW-1185">Reference proteome</keyword>
<protein>
    <submittedName>
        <fullName evidence="4">PhzF family phenazine biosynthesis protein</fullName>
    </submittedName>
</protein>